<keyword evidence="2" id="KW-1185">Reference proteome</keyword>
<dbReference type="PANTHER" id="PTHR47924:SF146">
    <property type="entry name" value="PENTACOTRIPEPTIDE-REPEAT REGION OF PRORP DOMAIN-CONTAINING PROTEIN"/>
    <property type="match status" value="1"/>
</dbReference>
<organism evidence="1 2">
    <name type="scientific">Populus trichocarpa</name>
    <name type="common">Western balsam poplar</name>
    <name type="synonym">Populus balsamifera subsp. trichocarpa</name>
    <dbReference type="NCBI Taxonomy" id="3694"/>
    <lineage>
        <taxon>Eukaryota</taxon>
        <taxon>Viridiplantae</taxon>
        <taxon>Streptophyta</taxon>
        <taxon>Embryophyta</taxon>
        <taxon>Tracheophyta</taxon>
        <taxon>Spermatophyta</taxon>
        <taxon>Magnoliopsida</taxon>
        <taxon>eudicotyledons</taxon>
        <taxon>Gunneridae</taxon>
        <taxon>Pentapetalae</taxon>
        <taxon>rosids</taxon>
        <taxon>fabids</taxon>
        <taxon>Malpighiales</taxon>
        <taxon>Salicaceae</taxon>
        <taxon>Saliceae</taxon>
        <taxon>Populus</taxon>
    </lineage>
</organism>
<dbReference type="Gene3D" id="1.25.40.10">
    <property type="entry name" value="Tetratricopeptide repeat domain"/>
    <property type="match status" value="1"/>
</dbReference>
<dbReference type="AlphaFoldDB" id="A0A2K1X5H3"/>
<dbReference type="Proteomes" id="UP000006729">
    <property type="component" value="Chromosome 17"/>
</dbReference>
<gene>
    <name evidence="1" type="ORF">POPTR_017G090900</name>
</gene>
<accession>A0A2K1X5H3</accession>
<reference evidence="1 2" key="1">
    <citation type="journal article" date="2006" name="Science">
        <title>The genome of black cottonwood, Populus trichocarpa (Torr. &amp; Gray).</title>
        <authorList>
            <person name="Tuskan G.A."/>
            <person name="Difazio S."/>
            <person name="Jansson S."/>
            <person name="Bohlmann J."/>
            <person name="Grigoriev I."/>
            <person name="Hellsten U."/>
            <person name="Putnam N."/>
            <person name="Ralph S."/>
            <person name="Rombauts S."/>
            <person name="Salamov A."/>
            <person name="Schein J."/>
            <person name="Sterck L."/>
            <person name="Aerts A."/>
            <person name="Bhalerao R.R."/>
            <person name="Bhalerao R.P."/>
            <person name="Blaudez D."/>
            <person name="Boerjan W."/>
            <person name="Brun A."/>
            <person name="Brunner A."/>
            <person name="Busov V."/>
            <person name="Campbell M."/>
            <person name="Carlson J."/>
            <person name="Chalot M."/>
            <person name="Chapman J."/>
            <person name="Chen G.L."/>
            <person name="Cooper D."/>
            <person name="Coutinho P.M."/>
            <person name="Couturier J."/>
            <person name="Covert S."/>
            <person name="Cronk Q."/>
            <person name="Cunningham R."/>
            <person name="Davis J."/>
            <person name="Degroeve S."/>
            <person name="Dejardin A."/>
            <person name="Depamphilis C."/>
            <person name="Detter J."/>
            <person name="Dirks B."/>
            <person name="Dubchak I."/>
            <person name="Duplessis S."/>
            <person name="Ehlting J."/>
            <person name="Ellis B."/>
            <person name="Gendler K."/>
            <person name="Goodstein D."/>
            <person name="Gribskov M."/>
            <person name="Grimwood J."/>
            <person name="Groover A."/>
            <person name="Gunter L."/>
            <person name="Hamberger B."/>
            <person name="Heinze B."/>
            <person name="Helariutta Y."/>
            <person name="Henrissat B."/>
            <person name="Holligan D."/>
            <person name="Holt R."/>
            <person name="Huang W."/>
            <person name="Islam-Faridi N."/>
            <person name="Jones S."/>
            <person name="Jones-Rhoades M."/>
            <person name="Jorgensen R."/>
            <person name="Joshi C."/>
            <person name="Kangasjarvi J."/>
            <person name="Karlsson J."/>
            <person name="Kelleher C."/>
            <person name="Kirkpatrick R."/>
            <person name="Kirst M."/>
            <person name="Kohler A."/>
            <person name="Kalluri U."/>
            <person name="Larimer F."/>
            <person name="Leebens-Mack J."/>
            <person name="Leple J.C."/>
            <person name="Locascio P."/>
            <person name="Lou Y."/>
            <person name="Lucas S."/>
            <person name="Martin F."/>
            <person name="Montanini B."/>
            <person name="Napoli C."/>
            <person name="Nelson D.R."/>
            <person name="Nelson C."/>
            <person name="Nieminen K."/>
            <person name="Nilsson O."/>
            <person name="Pereda V."/>
            <person name="Peter G."/>
            <person name="Philippe R."/>
            <person name="Pilate G."/>
            <person name="Poliakov A."/>
            <person name="Razumovskaya J."/>
            <person name="Richardson P."/>
            <person name="Rinaldi C."/>
            <person name="Ritland K."/>
            <person name="Rouze P."/>
            <person name="Ryaboy D."/>
            <person name="Schmutz J."/>
            <person name="Schrader J."/>
            <person name="Segerman B."/>
            <person name="Shin H."/>
            <person name="Siddiqui A."/>
            <person name="Sterky F."/>
            <person name="Terry A."/>
            <person name="Tsai C.J."/>
            <person name="Uberbacher E."/>
            <person name="Unneberg P."/>
            <person name="Vahala J."/>
            <person name="Wall K."/>
            <person name="Wessler S."/>
            <person name="Yang G."/>
            <person name="Yin T."/>
            <person name="Douglas C."/>
            <person name="Marra M."/>
            <person name="Sandberg G."/>
            <person name="Van de Peer Y."/>
            <person name="Rokhsar D."/>
        </authorList>
    </citation>
    <scope>NUCLEOTIDE SEQUENCE [LARGE SCALE GENOMIC DNA]</scope>
    <source>
        <strain evidence="2">cv. Nisqually</strain>
    </source>
</reference>
<dbReference type="InParanoid" id="A0A2K1X5H3"/>
<proteinExistence type="predicted"/>
<protein>
    <recommendedName>
        <fullName evidence="3">Pentatricopeptide repeat-containing protein</fullName>
    </recommendedName>
</protein>
<dbReference type="EMBL" id="CM009306">
    <property type="protein sequence ID" value="PNS96022.1"/>
    <property type="molecule type" value="Genomic_DNA"/>
</dbReference>
<evidence type="ECO:0000313" key="1">
    <source>
        <dbReference type="EMBL" id="PNS96022.1"/>
    </source>
</evidence>
<dbReference type="InterPro" id="IPR011990">
    <property type="entry name" value="TPR-like_helical_dom_sf"/>
</dbReference>
<name>A0A2K1X5H3_POPTR</name>
<dbReference type="PANTHER" id="PTHR47924">
    <property type="entry name" value="PENTATRICOPEPTIDE REPEAT-CONTAINING PROTEIN"/>
    <property type="match status" value="1"/>
</dbReference>
<sequence>MEPNDVTFTSVLQFFNHDGSVDEGLFLFKLMLKDHETIPNDDHYTCIVDLLGYAD</sequence>
<evidence type="ECO:0008006" key="3">
    <source>
        <dbReference type="Google" id="ProtNLM"/>
    </source>
</evidence>
<dbReference type="STRING" id="3694.A0A2K1X5H3"/>
<evidence type="ECO:0000313" key="2">
    <source>
        <dbReference type="Proteomes" id="UP000006729"/>
    </source>
</evidence>